<dbReference type="HOGENOM" id="CLU_434422_0_0_1"/>
<evidence type="ECO:0000256" key="2">
    <source>
        <dbReference type="SAM" id="Phobius"/>
    </source>
</evidence>
<dbReference type="KEGG" id="ehx:EMIHUDRAFT_432808"/>
<dbReference type="RefSeq" id="XP_005761811.1">
    <property type="nucleotide sequence ID" value="XM_005761754.1"/>
</dbReference>
<keyword evidence="2" id="KW-0812">Transmembrane</keyword>
<dbReference type="GeneID" id="17255494"/>
<feature type="compositionally biased region" description="Basic and acidic residues" evidence="1">
    <location>
        <begin position="11"/>
        <end position="20"/>
    </location>
</feature>
<name>A0A0D3IDP7_EMIH1</name>
<feature type="region of interest" description="Disordered" evidence="1">
    <location>
        <begin position="608"/>
        <end position="649"/>
    </location>
</feature>
<feature type="transmembrane region" description="Helical" evidence="2">
    <location>
        <begin position="53"/>
        <end position="74"/>
    </location>
</feature>
<sequence length="649" mass="70548">MAASASASAGVEREEMEREPIIPKPQTEAHAFGTRYLTHSIIDTPLSLIGTTVVAPFIALGLLLSAPFCGPLLYQRFAMWLMTGPLRDTLAGVLLMRIPTFLYDWPMIFWWFLSCSIPCSKKDPKAQAWWVDTPLSQAYAESRAAKYGRNLIFWSTLRIGDHKLATEIAMDPKRKRTGALDAWQLKAFHETPLVANLPVCYNTDGAYHQSWSRAFFKYVAGAREVTSKWDDDSLPCRAALEASGAAETARKWAAGGPPSYTYDSVGMLNFKLLMNLLFDVREEALTKGGLHKLVAPPGIGGFAAAYVLTPPSCPPIFGTAFSQSVILIKTFLFRHCNARLSTKAAGPNELLGRPIDWEAMANEVDGIEWMGQSPARVPGCWDAFMSHCSFGDCCGVNGAPCCDCCGCAPCFCACGCEISEVPSMAQPKVDALLNTICCTLVINAAGPQAGISTLLGKFIARPVPAMMALSATPACCRPSGFRGDLRIEAQKYESDKIAYMLETLRLDGPPVAGSHKVVDERGFECPFLNSQKVSLPPGSVVMADYFSSMMDPKAWNCPYDFRLDRDQDKYIFFNGPYKRPAPRKCPGEALSMCLMSLVLDAVLEHSGWKEGGGDGSPTAAPARISMERVDDPIDVESHAQAGAASTPSS</sequence>
<evidence type="ECO:0000256" key="1">
    <source>
        <dbReference type="SAM" id="MobiDB-lite"/>
    </source>
</evidence>
<dbReference type="GO" id="GO:0005506">
    <property type="term" value="F:iron ion binding"/>
    <property type="evidence" value="ECO:0007669"/>
    <property type="project" value="InterPro"/>
</dbReference>
<accession>A0A0D3IDP7</accession>
<dbReference type="Proteomes" id="UP000013827">
    <property type="component" value="Unassembled WGS sequence"/>
</dbReference>
<dbReference type="EnsemblProtists" id="EOD09382">
    <property type="protein sequence ID" value="EOD09382"/>
    <property type="gene ID" value="EMIHUDRAFT_432808"/>
</dbReference>
<feature type="region of interest" description="Disordered" evidence="1">
    <location>
        <begin position="1"/>
        <end position="20"/>
    </location>
</feature>
<reference evidence="4" key="1">
    <citation type="journal article" date="2013" name="Nature">
        <title>Pan genome of the phytoplankton Emiliania underpins its global distribution.</title>
        <authorList>
            <person name="Read B.A."/>
            <person name="Kegel J."/>
            <person name="Klute M.J."/>
            <person name="Kuo A."/>
            <person name="Lefebvre S.C."/>
            <person name="Maumus F."/>
            <person name="Mayer C."/>
            <person name="Miller J."/>
            <person name="Monier A."/>
            <person name="Salamov A."/>
            <person name="Young J."/>
            <person name="Aguilar M."/>
            <person name="Claverie J.M."/>
            <person name="Frickenhaus S."/>
            <person name="Gonzalez K."/>
            <person name="Herman E.K."/>
            <person name="Lin Y.C."/>
            <person name="Napier J."/>
            <person name="Ogata H."/>
            <person name="Sarno A.F."/>
            <person name="Shmutz J."/>
            <person name="Schroeder D."/>
            <person name="de Vargas C."/>
            <person name="Verret F."/>
            <person name="von Dassow P."/>
            <person name="Valentin K."/>
            <person name="Van de Peer Y."/>
            <person name="Wheeler G."/>
            <person name="Dacks J.B."/>
            <person name="Delwiche C.F."/>
            <person name="Dyhrman S.T."/>
            <person name="Glockner G."/>
            <person name="John U."/>
            <person name="Richards T."/>
            <person name="Worden A.Z."/>
            <person name="Zhang X."/>
            <person name="Grigoriev I.V."/>
            <person name="Allen A.E."/>
            <person name="Bidle K."/>
            <person name="Borodovsky M."/>
            <person name="Bowler C."/>
            <person name="Brownlee C."/>
            <person name="Cock J.M."/>
            <person name="Elias M."/>
            <person name="Gladyshev V.N."/>
            <person name="Groth M."/>
            <person name="Guda C."/>
            <person name="Hadaegh A."/>
            <person name="Iglesias-Rodriguez M.D."/>
            <person name="Jenkins J."/>
            <person name="Jones B.M."/>
            <person name="Lawson T."/>
            <person name="Leese F."/>
            <person name="Lindquist E."/>
            <person name="Lobanov A."/>
            <person name="Lomsadze A."/>
            <person name="Malik S.B."/>
            <person name="Marsh M.E."/>
            <person name="Mackinder L."/>
            <person name="Mock T."/>
            <person name="Mueller-Roeber B."/>
            <person name="Pagarete A."/>
            <person name="Parker M."/>
            <person name="Probert I."/>
            <person name="Quesneville H."/>
            <person name="Raines C."/>
            <person name="Rensing S.A."/>
            <person name="Riano-Pachon D.M."/>
            <person name="Richier S."/>
            <person name="Rokitta S."/>
            <person name="Shiraiwa Y."/>
            <person name="Soanes D.M."/>
            <person name="van der Giezen M."/>
            <person name="Wahlund T.M."/>
            <person name="Williams B."/>
            <person name="Wilson W."/>
            <person name="Wolfe G."/>
            <person name="Wurch L.L."/>
        </authorList>
    </citation>
    <scope>NUCLEOTIDE SEQUENCE</scope>
</reference>
<keyword evidence="2" id="KW-1133">Transmembrane helix</keyword>
<dbReference type="PaxDb" id="2903-EOD09382"/>
<reference evidence="3" key="2">
    <citation type="submission" date="2024-10" db="UniProtKB">
        <authorList>
            <consortium name="EnsemblProtists"/>
        </authorList>
    </citation>
    <scope>IDENTIFICATION</scope>
</reference>
<evidence type="ECO:0000313" key="3">
    <source>
        <dbReference type="EnsemblProtists" id="EOD09382"/>
    </source>
</evidence>
<organism evidence="3 4">
    <name type="scientific">Emiliania huxleyi (strain CCMP1516)</name>
    <dbReference type="NCBI Taxonomy" id="280463"/>
    <lineage>
        <taxon>Eukaryota</taxon>
        <taxon>Haptista</taxon>
        <taxon>Haptophyta</taxon>
        <taxon>Prymnesiophyceae</taxon>
        <taxon>Isochrysidales</taxon>
        <taxon>Noelaerhabdaceae</taxon>
        <taxon>Emiliania</taxon>
    </lineage>
</organism>
<dbReference type="SUPFAM" id="SSF48264">
    <property type="entry name" value="Cytochrome P450"/>
    <property type="match status" value="1"/>
</dbReference>
<keyword evidence="2" id="KW-0472">Membrane</keyword>
<evidence type="ECO:0008006" key="5">
    <source>
        <dbReference type="Google" id="ProtNLM"/>
    </source>
</evidence>
<proteinExistence type="predicted"/>
<dbReference type="GO" id="GO:0016705">
    <property type="term" value="F:oxidoreductase activity, acting on paired donors, with incorporation or reduction of molecular oxygen"/>
    <property type="evidence" value="ECO:0007669"/>
    <property type="project" value="InterPro"/>
</dbReference>
<dbReference type="GO" id="GO:0004497">
    <property type="term" value="F:monooxygenase activity"/>
    <property type="evidence" value="ECO:0007669"/>
    <property type="project" value="InterPro"/>
</dbReference>
<feature type="transmembrane region" description="Helical" evidence="2">
    <location>
        <begin position="94"/>
        <end position="113"/>
    </location>
</feature>
<dbReference type="AlphaFoldDB" id="A0A0D3IDP7"/>
<evidence type="ECO:0000313" key="4">
    <source>
        <dbReference type="Proteomes" id="UP000013827"/>
    </source>
</evidence>
<dbReference type="InterPro" id="IPR036396">
    <property type="entry name" value="Cyt_P450_sf"/>
</dbReference>
<dbReference type="GO" id="GO:0020037">
    <property type="term" value="F:heme binding"/>
    <property type="evidence" value="ECO:0007669"/>
    <property type="project" value="InterPro"/>
</dbReference>
<keyword evidence="4" id="KW-1185">Reference proteome</keyword>
<feature type="compositionally biased region" description="Basic and acidic residues" evidence="1">
    <location>
        <begin position="625"/>
        <end position="637"/>
    </location>
</feature>
<dbReference type="Gene3D" id="1.10.630.10">
    <property type="entry name" value="Cytochrome P450"/>
    <property type="match status" value="1"/>
</dbReference>
<protein>
    <recommendedName>
        <fullName evidence="5">Cytochrome P450</fullName>
    </recommendedName>
</protein>